<feature type="region of interest" description="Disordered" evidence="1">
    <location>
        <begin position="124"/>
        <end position="143"/>
    </location>
</feature>
<sequence>MLQSTPRRSHQLLARTVSCTSRVSSIIGDSPASFPPRAADTCSPVLASPPPPLPLSLHSAGTSCMLLLLLLLPVLGARCSGLGVALNTKSTGHSERCERALFMGQRKTKHCETWASPHIRLLQEPRGPRCSSSSSPSSSSPSLTCSLCQLMDLYCDVMENPHFFGSRSARPLLPPLWCLMHSACRSPSWVSL</sequence>
<dbReference type="Proteomes" id="UP000314294">
    <property type="component" value="Unassembled WGS sequence"/>
</dbReference>
<accession>A0A4Z2EQY4</accession>
<comment type="caution">
    <text evidence="2">The sequence shown here is derived from an EMBL/GenBank/DDBJ whole genome shotgun (WGS) entry which is preliminary data.</text>
</comment>
<name>A0A4Z2EQY4_9TELE</name>
<feature type="compositionally biased region" description="Low complexity" evidence="1">
    <location>
        <begin position="131"/>
        <end position="142"/>
    </location>
</feature>
<evidence type="ECO:0000256" key="1">
    <source>
        <dbReference type="SAM" id="MobiDB-lite"/>
    </source>
</evidence>
<evidence type="ECO:0000313" key="2">
    <source>
        <dbReference type="EMBL" id="TNN30981.1"/>
    </source>
</evidence>
<protein>
    <submittedName>
        <fullName evidence="2">Uncharacterized protein</fullName>
    </submittedName>
</protein>
<reference evidence="2 3" key="1">
    <citation type="submission" date="2019-03" db="EMBL/GenBank/DDBJ databases">
        <title>First draft genome of Liparis tanakae, snailfish: a comprehensive survey of snailfish specific genes.</title>
        <authorList>
            <person name="Kim W."/>
            <person name="Song I."/>
            <person name="Jeong J.-H."/>
            <person name="Kim D."/>
            <person name="Kim S."/>
            <person name="Ryu S."/>
            <person name="Song J.Y."/>
            <person name="Lee S.K."/>
        </authorList>
    </citation>
    <scope>NUCLEOTIDE SEQUENCE [LARGE SCALE GENOMIC DNA]</scope>
    <source>
        <tissue evidence="2">Muscle</tissue>
    </source>
</reference>
<dbReference type="AlphaFoldDB" id="A0A4Z2EQY4"/>
<evidence type="ECO:0000313" key="3">
    <source>
        <dbReference type="Proteomes" id="UP000314294"/>
    </source>
</evidence>
<gene>
    <name evidence="2" type="ORF">EYF80_058867</name>
</gene>
<dbReference type="EMBL" id="SRLO01003930">
    <property type="protein sequence ID" value="TNN30981.1"/>
    <property type="molecule type" value="Genomic_DNA"/>
</dbReference>
<proteinExistence type="predicted"/>
<keyword evidence="3" id="KW-1185">Reference proteome</keyword>
<organism evidence="2 3">
    <name type="scientific">Liparis tanakae</name>
    <name type="common">Tanaka's snailfish</name>
    <dbReference type="NCBI Taxonomy" id="230148"/>
    <lineage>
        <taxon>Eukaryota</taxon>
        <taxon>Metazoa</taxon>
        <taxon>Chordata</taxon>
        <taxon>Craniata</taxon>
        <taxon>Vertebrata</taxon>
        <taxon>Euteleostomi</taxon>
        <taxon>Actinopterygii</taxon>
        <taxon>Neopterygii</taxon>
        <taxon>Teleostei</taxon>
        <taxon>Neoteleostei</taxon>
        <taxon>Acanthomorphata</taxon>
        <taxon>Eupercaria</taxon>
        <taxon>Perciformes</taxon>
        <taxon>Cottioidei</taxon>
        <taxon>Cottales</taxon>
        <taxon>Liparidae</taxon>
        <taxon>Liparis</taxon>
    </lineage>
</organism>